<reference evidence="1" key="1">
    <citation type="submission" date="2020-05" db="EMBL/GenBank/DDBJ databases">
        <authorList>
            <person name="Chiriac C."/>
            <person name="Salcher M."/>
            <person name="Ghai R."/>
            <person name="Kavagutti S V."/>
        </authorList>
    </citation>
    <scope>NUCLEOTIDE SEQUENCE</scope>
</reference>
<dbReference type="EMBL" id="LR797824">
    <property type="protein sequence ID" value="CAB4241633.1"/>
    <property type="molecule type" value="Genomic_DNA"/>
</dbReference>
<organism evidence="1">
    <name type="scientific">uncultured Caudovirales phage</name>
    <dbReference type="NCBI Taxonomy" id="2100421"/>
    <lineage>
        <taxon>Viruses</taxon>
        <taxon>Duplodnaviria</taxon>
        <taxon>Heunggongvirae</taxon>
        <taxon>Uroviricota</taxon>
        <taxon>Caudoviricetes</taxon>
        <taxon>Peduoviridae</taxon>
        <taxon>Maltschvirus</taxon>
        <taxon>Maltschvirus maltsch</taxon>
    </lineage>
</organism>
<sequence length="73" mass="8070">MSQLEFESKVSSIVRQLLNDDEQAGFFGTTGTLFAACSETTARSIFHRLSLEFGVGKVQINGPIQGEFCYDFV</sequence>
<evidence type="ECO:0000313" key="1">
    <source>
        <dbReference type="EMBL" id="CAB4241633.1"/>
    </source>
</evidence>
<name>A0A6J5TA12_9CAUD</name>
<proteinExistence type="predicted"/>
<accession>A0A6J5TA12</accession>
<protein>
    <submittedName>
        <fullName evidence="1">Uncharacterized protein</fullName>
    </submittedName>
</protein>
<gene>
    <name evidence="1" type="ORF">UFOVP71_171</name>
</gene>